<sequence length="472" mass="54545">MHKPYQTYYLVIALWSLAILSSCRQHASTQNTYKPNAYADTAHVSQLIARAGKIENADTKLLLPIIQQLYHINIHTGNKKALVYAEIFQSTYFWQSANHSQAMQIAIKALEDAERWKINQPLPHIYRIIANLHKENGNYIMANSTADKGLNAAKLHHDTTGLIEMLGLKAMFTHTYYLKIKRPQDDLTSLKLQFEGLKIAESSNAYEKLRIRFYNNIAQNYKDQKAYDKTLYYTDKAITLANKYNQLRSLTYSYCWLGEALYYMGQHNKGLAYLNQALAITRKINEPYRQMEVYESMYACYLYNHNYEQALMASNKVASMRDSLQMVKSVRQTADMQLKYEAVKKDQQILLLNQSEKTKNLTIITVLVSSVIFLGLSIVLIFQYFIIRRKNKAIRNKNKILNEALLKIAHIQSHEVRKPLASILGLMNVFKAHNYEVGKDELLMVETSTQELDEKIRDIILATESKSHGDEQ</sequence>
<protein>
    <submittedName>
        <fullName evidence="3">Uncharacterized protein</fullName>
    </submittedName>
</protein>
<dbReference type="SMART" id="SM00028">
    <property type="entry name" value="TPR"/>
    <property type="match status" value="2"/>
</dbReference>
<dbReference type="Gene3D" id="1.25.40.10">
    <property type="entry name" value="Tetratricopeptide repeat domain"/>
    <property type="match status" value="1"/>
</dbReference>
<comment type="caution">
    <text evidence="3">The sequence shown here is derived from an EMBL/GenBank/DDBJ whole genome shotgun (WGS) entry which is preliminary data.</text>
</comment>
<evidence type="ECO:0000256" key="2">
    <source>
        <dbReference type="SAM" id="SignalP"/>
    </source>
</evidence>
<keyword evidence="4" id="KW-1185">Reference proteome</keyword>
<dbReference type="RefSeq" id="WP_074489991.1">
    <property type="nucleotide sequence ID" value="NZ_FPAM01000018.1"/>
</dbReference>
<dbReference type="EMBL" id="MPPL01000001">
    <property type="protein sequence ID" value="OKS87365.1"/>
    <property type="molecule type" value="Genomic_DNA"/>
</dbReference>
<organism evidence="3 4">
    <name type="scientific">Mucilaginibacter polytrichastri</name>
    <dbReference type="NCBI Taxonomy" id="1302689"/>
    <lineage>
        <taxon>Bacteria</taxon>
        <taxon>Pseudomonadati</taxon>
        <taxon>Bacteroidota</taxon>
        <taxon>Sphingobacteriia</taxon>
        <taxon>Sphingobacteriales</taxon>
        <taxon>Sphingobacteriaceae</taxon>
        <taxon>Mucilaginibacter</taxon>
    </lineage>
</organism>
<gene>
    <name evidence="3" type="ORF">RG47T_2826</name>
</gene>
<dbReference type="InterPro" id="IPR019734">
    <property type="entry name" value="TPR_rpt"/>
</dbReference>
<name>A0A1Q6A021_9SPHI</name>
<dbReference type="Proteomes" id="UP000186720">
    <property type="component" value="Unassembled WGS sequence"/>
</dbReference>
<dbReference type="SUPFAM" id="SSF48452">
    <property type="entry name" value="TPR-like"/>
    <property type="match status" value="1"/>
</dbReference>
<proteinExistence type="predicted"/>
<dbReference type="STRING" id="1302689.RG47T_2826"/>
<keyword evidence="1" id="KW-1133">Transmembrane helix</keyword>
<keyword evidence="2" id="KW-0732">Signal</keyword>
<keyword evidence="1" id="KW-0472">Membrane</keyword>
<feature type="transmembrane region" description="Helical" evidence="1">
    <location>
        <begin position="361"/>
        <end position="387"/>
    </location>
</feature>
<reference evidence="3 4" key="1">
    <citation type="submission" date="2016-11" db="EMBL/GenBank/DDBJ databases">
        <title>Whole Genome Sequencing of Mucilaginibacter polytrichastri RG4-7(T) isolated from the moss sample.</title>
        <authorList>
            <person name="Li Y."/>
        </authorList>
    </citation>
    <scope>NUCLEOTIDE SEQUENCE [LARGE SCALE GENOMIC DNA]</scope>
    <source>
        <strain evidence="3 4">RG4-7</strain>
    </source>
</reference>
<dbReference type="AlphaFoldDB" id="A0A1Q6A021"/>
<accession>A0A1Q6A021</accession>
<dbReference type="InterPro" id="IPR011990">
    <property type="entry name" value="TPR-like_helical_dom_sf"/>
</dbReference>
<feature type="signal peptide" evidence="2">
    <location>
        <begin position="1"/>
        <end position="27"/>
    </location>
</feature>
<feature type="chain" id="PRO_5012660068" evidence="2">
    <location>
        <begin position="28"/>
        <end position="472"/>
    </location>
</feature>
<keyword evidence="1" id="KW-0812">Transmembrane</keyword>
<evidence type="ECO:0000313" key="4">
    <source>
        <dbReference type="Proteomes" id="UP000186720"/>
    </source>
</evidence>
<evidence type="ECO:0000256" key="1">
    <source>
        <dbReference type="SAM" id="Phobius"/>
    </source>
</evidence>
<evidence type="ECO:0000313" key="3">
    <source>
        <dbReference type="EMBL" id="OKS87365.1"/>
    </source>
</evidence>
<dbReference type="OrthoDB" id="9767435at2"/>
<dbReference type="PROSITE" id="PS51257">
    <property type="entry name" value="PROKAR_LIPOPROTEIN"/>
    <property type="match status" value="1"/>
</dbReference>